<evidence type="ECO:0000313" key="1">
    <source>
        <dbReference type="EMBL" id="DAE26352.1"/>
    </source>
</evidence>
<name>A0A8S5R4Q4_9CAUD</name>
<protein>
    <submittedName>
        <fullName evidence="1">Uncharacterized protein</fullName>
    </submittedName>
</protein>
<accession>A0A8S5R4Q4</accession>
<organism evidence="1">
    <name type="scientific">Myoviridae sp. ctgyr15</name>
    <dbReference type="NCBI Taxonomy" id="2827291"/>
    <lineage>
        <taxon>Viruses</taxon>
        <taxon>Duplodnaviria</taxon>
        <taxon>Heunggongvirae</taxon>
        <taxon>Uroviricota</taxon>
        <taxon>Caudoviricetes</taxon>
    </lineage>
</organism>
<dbReference type="EMBL" id="BK015815">
    <property type="protein sequence ID" value="DAE26352.1"/>
    <property type="molecule type" value="Genomic_DNA"/>
</dbReference>
<sequence>MKNNLFIAPASYFIENLEGQEKEKFKNGIFQYDNMICGIVEKTDFVNDRFLVSFKAPDDKYAEPVVSLSIDRYGADLSKFHIVKSIQRISFDHFLKIKEQDIIDIIKNKDYD</sequence>
<proteinExistence type="predicted"/>
<reference evidence="1" key="1">
    <citation type="journal article" date="2021" name="Proc. Natl. Acad. Sci. U.S.A.">
        <title>A Catalog of Tens of Thousands of Viruses from Human Metagenomes Reveals Hidden Associations with Chronic Diseases.</title>
        <authorList>
            <person name="Tisza M.J."/>
            <person name="Buck C.B."/>
        </authorList>
    </citation>
    <scope>NUCLEOTIDE SEQUENCE</scope>
    <source>
        <strain evidence="1">Ctgyr15</strain>
    </source>
</reference>